<name>K6G965_9BACT</name>
<dbReference type="NCBIfam" id="TIGR00725">
    <property type="entry name" value="TIGR00725 family protein"/>
    <property type="match status" value="1"/>
</dbReference>
<dbReference type="InterPro" id="IPR041164">
    <property type="entry name" value="LDcluster4"/>
</dbReference>
<organism evidence="1 2">
    <name type="scientific">Solidesulfovibrio magneticus str. Maddingley MBC34</name>
    <dbReference type="NCBI Taxonomy" id="1206767"/>
    <lineage>
        <taxon>Bacteria</taxon>
        <taxon>Pseudomonadati</taxon>
        <taxon>Thermodesulfobacteriota</taxon>
        <taxon>Desulfovibrionia</taxon>
        <taxon>Desulfovibrionales</taxon>
        <taxon>Desulfovibrionaceae</taxon>
        <taxon>Solidesulfovibrio</taxon>
    </lineage>
</organism>
<dbReference type="InterPro" id="IPR052341">
    <property type="entry name" value="LOG_family_nucleotidases"/>
</dbReference>
<accession>K6G965</accession>
<gene>
    <name evidence="1" type="ORF">B193_3675</name>
</gene>
<dbReference type="PATRIC" id="fig|1206767.3.peg.3581"/>
<evidence type="ECO:0000313" key="1">
    <source>
        <dbReference type="EMBL" id="EKO37639.1"/>
    </source>
</evidence>
<proteinExistence type="predicted"/>
<dbReference type="SUPFAM" id="SSF102405">
    <property type="entry name" value="MCP/YpsA-like"/>
    <property type="match status" value="1"/>
</dbReference>
<dbReference type="GO" id="GO:0005829">
    <property type="term" value="C:cytosol"/>
    <property type="evidence" value="ECO:0007669"/>
    <property type="project" value="TreeGrafter"/>
</dbReference>
<reference evidence="1 2" key="1">
    <citation type="submission" date="2012-07" db="EMBL/GenBank/DDBJ databases">
        <title>Draft genome sequence of Desulfovibrio magneticus str. Maddingley MBC34 obtained from a metagenomic sequence of a methanogenic enrichment isolated from coal-seam formation water in Victoria, Australia.</title>
        <authorList>
            <person name="Greenfield P."/>
            <person name="Hendry P."/>
            <person name="Li D."/>
            <person name="Rosewarne C.P."/>
            <person name="Tran-Dinh N."/>
            <person name="Elbourne L.D.H."/>
            <person name="Paulsen I.T."/>
            <person name="Midgley D.J."/>
        </authorList>
    </citation>
    <scope>NUCLEOTIDE SEQUENCE [LARGE SCALE GENOMIC DNA]</scope>
    <source>
        <strain evidence="2">Maddingley MBC34</strain>
    </source>
</reference>
<evidence type="ECO:0000313" key="2">
    <source>
        <dbReference type="Proteomes" id="UP000006272"/>
    </source>
</evidence>
<dbReference type="PANTHER" id="PTHR43393">
    <property type="entry name" value="CYTOKININ RIBOSIDE 5'-MONOPHOSPHATE PHOSPHORIBOHYDROLASE"/>
    <property type="match status" value="1"/>
</dbReference>
<dbReference type="Gene3D" id="3.40.50.450">
    <property type="match status" value="1"/>
</dbReference>
<sequence>MDTTRPGRVSVIGSGQCDADQYETARRVGELTARAGYEIVCGGLGGVMTAVCQGAREAGGRTLGILPGDDVRAANPYVDVPVATGLGIARNVLVVKNGDAVIAVAGGAGTLSEIGVALKLGRPVAALGRFGGIEGVHAVSSPEEALVFVASHLKRNKVRAESS</sequence>
<comment type="caution">
    <text evidence="1">The sequence shown here is derived from an EMBL/GenBank/DDBJ whole genome shotgun (WGS) entry which is preliminary data.</text>
</comment>
<dbReference type="AlphaFoldDB" id="K6G965"/>
<protein>
    <submittedName>
        <fullName evidence="1">TIGR00725 family protein</fullName>
    </submittedName>
</protein>
<dbReference type="InterPro" id="IPR005268">
    <property type="entry name" value="CHP00725"/>
</dbReference>
<dbReference type="Pfam" id="PF18306">
    <property type="entry name" value="LDcluster4"/>
    <property type="match status" value="1"/>
</dbReference>
<dbReference type="Proteomes" id="UP000006272">
    <property type="component" value="Unassembled WGS sequence"/>
</dbReference>
<dbReference type="EMBL" id="ALAO01000378">
    <property type="protein sequence ID" value="EKO37639.1"/>
    <property type="molecule type" value="Genomic_DNA"/>
</dbReference>
<dbReference type="PANTHER" id="PTHR43393:SF3">
    <property type="entry name" value="LYSINE DECARBOXYLASE-LIKE PROTEIN"/>
    <property type="match status" value="1"/>
</dbReference>